<evidence type="ECO:0000256" key="8">
    <source>
        <dbReference type="RuleBase" id="RU003448"/>
    </source>
</evidence>
<dbReference type="Proteomes" id="UP000638732">
    <property type="component" value="Unassembled WGS sequence"/>
</dbReference>
<keyword evidence="12" id="KW-1185">Reference proteome</keyword>
<dbReference type="Gene3D" id="1.20.120.1320">
    <property type="entry name" value="Aspartokinase, catalytic domain"/>
    <property type="match status" value="1"/>
</dbReference>
<dbReference type="EMBL" id="WWEO01000045">
    <property type="protein sequence ID" value="NCD71872.1"/>
    <property type="molecule type" value="Genomic_DNA"/>
</dbReference>
<keyword evidence="5 8" id="KW-0418">Kinase</keyword>
<dbReference type="InterPro" id="IPR036393">
    <property type="entry name" value="AceGlu_kinase-like_sf"/>
</dbReference>
<dbReference type="EC" id="2.7.2.4" evidence="8"/>
<comment type="pathway">
    <text evidence="9">Amino-acid biosynthesis; L-methionine biosynthesis via de novo pathway; L-homoserine from L-aspartate: step 1/3.</text>
</comment>
<sequence>MLVFKFGGASVKDAAGIINLTKVVQKYAGQQLLIVVSAMGKTTNALEKLTKAYVDQKDDIHLIYNEIKDYHFHILSELFDPSHPAFDEVANTFVEIDWMIEDEPHDDYDFIYDQLVSIGELVSTRIVNAYLNHVGLTSKWLDVRGYIHTDNTYREGVVEWAKTCEHIQQDIPALLQKGIVVTQGFLGGTSENFTTTLGREGSDYTAAIFAACLKATSVTTWKDVPGILNADPKHFKDTVKFDQLSYTEAIEMTYYGAGVIHPKTIKPLQNANIPLLVKPFGDPDAIGTVISETAALYYEKPVIIVKQDQVLVSLSAKDYTFITEDHLSAVFSLFAANHIKINMMQVSALSFTVCFDYREERFDNLHNQLKQEFNVKYNNNLTIITVRHYKQEELKALIDDRTVLLEQLSRNTAQMVVK</sequence>
<dbReference type="InterPro" id="IPR042199">
    <property type="entry name" value="AsparK_Bifunc_asparK/hSer_DH"/>
</dbReference>
<evidence type="ECO:0000313" key="11">
    <source>
        <dbReference type="EMBL" id="NCD71872.1"/>
    </source>
</evidence>
<evidence type="ECO:0000256" key="9">
    <source>
        <dbReference type="RuleBase" id="RU004249"/>
    </source>
</evidence>
<reference evidence="11" key="1">
    <citation type="submission" date="2020-01" db="EMBL/GenBank/DDBJ databases">
        <authorList>
            <person name="Seo Y.L."/>
        </authorList>
    </citation>
    <scope>NUCLEOTIDE SEQUENCE</scope>
    <source>
        <strain evidence="11">R11</strain>
    </source>
</reference>
<dbReference type="GO" id="GO:0005829">
    <property type="term" value="C:cytosol"/>
    <property type="evidence" value="ECO:0007669"/>
    <property type="project" value="TreeGrafter"/>
</dbReference>
<dbReference type="SUPFAM" id="SSF53633">
    <property type="entry name" value="Carbamate kinase-like"/>
    <property type="match status" value="1"/>
</dbReference>
<evidence type="ECO:0000256" key="2">
    <source>
        <dbReference type="ARBA" id="ARBA00010122"/>
    </source>
</evidence>
<comment type="pathway">
    <text evidence="9">Amino-acid biosynthesis; L-threonine biosynthesis; L-threonine from L-aspartate: step 1/5.</text>
</comment>
<proteinExistence type="inferred from homology"/>
<dbReference type="GO" id="GO:0009089">
    <property type="term" value="P:lysine biosynthetic process via diaminopimelate"/>
    <property type="evidence" value="ECO:0007669"/>
    <property type="project" value="TreeGrafter"/>
</dbReference>
<evidence type="ECO:0000313" key="12">
    <source>
        <dbReference type="Proteomes" id="UP000638732"/>
    </source>
</evidence>
<feature type="domain" description="Aspartate/glutamate/uridylate kinase" evidence="10">
    <location>
        <begin position="2"/>
        <end position="277"/>
    </location>
</feature>
<comment type="similarity">
    <text evidence="2 8">Belongs to the aspartokinase family.</text>
</comment>
<dbReference type="AlphaFoldDB" id="A0A966DVW4"/>
<dbReference type="GO" id="GO:0009090">
    <property type="term" value="P:homoserine biosynthetic process"/>
    <property type="evidence" value="ECO:0007669"/>
    <property type="project" value="TreeGrafter"/>
</dbReference>
<organism evidence="11 12">
    <name type="scientific">Mucilaginibacter agri</name>
    <dbReference type="NCBI Taxonomy" id="2695265"/>
    <lineage>
        <taxon>Bacteria</taxon>
        <taxon>Pseudomonadati</taxon>
        <taxon>Bacteroidota</taxon>
        <taxon>Sphingobacteriia</taxon>
        <taxon>Sphingobacteriales</taxon>
        <taxon>Sphingobacteriaceae</taxon>
        <taxon>Mucilaginibacter</taxon>
    </lineage>
</organism>
<comment type="caution">
    <text evidence="11">The sequence shown here is derived from an EMBL/GenBank/DDBJ whole genome shotgun (WGS) entry which is preliminary data.</text>
</comment>
<reference evidence="11" key="2">
    <citation type="submission" date="2020-10" db="EMBL/GenBank/DDBJ databases">
        <title>Mucilaginibacter sp. nov., isolated from soil.</title>
        <authorList>
            <person name="Jeon C.O."/>
        </authorList>
    </citation>
    <scope>NUCLEOTIDE SEQUENCE</scope>
    <source>
        <strain evidence="11">R11</strain>
    </source>
</reference>
<keyword evidence="9" id="KW-0028">Amino-acid biosynthesis</keyword>
<keyword evidence="3 8" id="KW-0808">Transferase</keyword>
<evidence type="ECO:0000256" key="7">
    <source>
        <dbReference type="ARBA" id="ARBA00047872"/>
    </source>
</evidence>
<dbReference type="SUPFAM" id="SSF55021">
    <property type="entry name" value="ACT-like"/>
    <property type="match status" value="1"/>
</dbReference>
<accession>A0A966DVW4</accession>
<comment type="catalytic activity">
    <reaction evidence="7 8">
        <text>L-aspartate + ATP = 4-phospho-L-aspartate + ADP</text>
        <dbReference type="Rhea" id="RHEA:23776"/>
        <dbReference type="ChEBI" id="CHEBI:29991"/>
        <dbReference type="ChEBI" id="CHEBI:30616"/>
        <dbReference type="ChEBI" id="CHEBI:57535"/>
        <dbReference type="ChEBI" id="CHEBI:456216"/>
        <dbReference type="EC" id="2.7.2.4"/>
    </reaction>
</comment>
<dbReference type="PANTHER" id="PTHR21499:SF59">
    <property type="entry name" value="ASPARTOKINASE"/>
    <property type="match status" value="1"/>
</dbReference>
<dbReference type="RefSeq" id="WP_166587848.1">
    <property type="nucleotide sequence ID" value="NZ_WWEO01000045.1"/>
</dbReference>
<evidence type="ECO:0000256" key="5">
    <source>
        <dbReference type="ARBA" id="ARBA00022777"/>
    </source>
</evidence>
<protein>
    <recommendedName>
        <fullName evidence="8">Aspartokinase</fullName>
        <ecNumber evidence="8">2.7.2.4</ecNumber>
    </recommendedName>
</protein>
<dbReference type="InterPro" id="IPR001341">
    <property type="entry name" value="Asp_kinase"/>
</dbReference>
<evidence type="ECO:0000256" key="3">
    <source>
        <dbReference type="ARBA" id="ARBA00022679"/>
    </source>
</evidence>
<dbReference type="Pfam" id="PF00696">
    <property type="entry name" value="AA_kinase"/>
    <property type="match status" value="1"/>
</dbReference>
<keyword evidence="6" id="KW-0067">ATP-binding</keyword>
<dbReference type="Gene3D" id="3.40.1160.10">
    <property type="entry name" value="Acetylglutamate kinase-like"/>
    <property type="match status" value="1"/>
</dbReference>
<dbReference type="InterPro" id="IPR001048">
    <property type="entry name" value="Asp/Glu/Uridylate_kinase"/>
</dbReference>
<evidence type="ECO:0000256" key="1">
    <source>
        <dbReference type="ARBA" id="ARBA00004766"/>
    </source>
</evidence>
<dbReference type="GO" id="GO:0005524">
    <property type="term" value="F:ATP binding"/>
    <property type="evidence" value="ECO:0007669"/>
    <property type="project" value="UniProtKB-KW"/>
</dbReference>
<name>A0A966DVW4_9SPHI</name>
<dbReference type="NCBIfam" id="TIGR00657">
    <property type="entry name" value="asp_kinases"/>
    <property type="match status" value="1"/>
</dbReference>
<gene>
    <name evidence="11" type="ORF">GSY63_21090</name>
</gene>
<dbReference type="Gene3D" id="3.30.70.260">
    <property type="match status" value="2"/>
</dbReference>
<dbReference type="PANTHER" id="PTHR21499">
    <property type="entry name" value="ASPARTATE KINASE"/>
    <property type="match status" value="1"/>
</dbReference>
<evidence type="ECO:0000259" key="10">
    <source>
        <dbReference type="Pfam" id="PF00696"/>
    </source>
</evidence>
<keyword evidence="4" id="KW-0547">Nucleotide-binding</keyword>
<evidence type="ECO:0000256" key="6">
    <source>
        <dbReference type="ARBA" id="ARBA00022840"/>
    </source>
</evidence>
<comment type="pathway">
    <text evidence="1 9">Amino-acid biosynthesis; L-lysine biosynthesis via DAP pathway; (S)-tetrahydrodipicolinate from L-aspartate: step 1/4.</text>
</comment>
<dbReference type="InterPro" id="IPR045865">
    <property type="entry name" value="ACT-like_dom_sf"/>
</dbReference>
<dbReference type="GO" id="GO:0004072">
    <property type="term" value="F:aspartate kinase activity"/>
    <property type="evidence" value="ECO:0007669"/>
    <property type="project" value="UniProtKB-EC"/>
</dbReference>
<evidence type="ECO:0000256" key="4">
    <source>
        <dbReference type="ARBA" id="ARBA00022741"/>
    </source>
</evidence>